<keyword evidence="1" id="KW-0663">Pyridoxal phosphate</keyword>
<dbReference type="InterPro" id="IPR000192">
    <property type="entry name" value="Aminotrans_V_dom"/>
</dbReference>
<evidence type="ECO:0000259" key="2">
    <source>
        <dbReference type="Pfam" id="PF00266"/>
    </source>
</evidence>
<evidence type="ECO:0000256" key="1">
    <source>
        <dbReference type="ARBA" id="ARBA00022898"/>
    </source>
</evidence>
<dbReference type="PANTHER" id="PTHR43586">
    <property type="entry name" value="CYSTEINE DESULFURASE"/>
    <property type="match status" value="1"/>
</dbReference>
<keyword evidence="3" id="KW-0032">Aminotransferase</keyword>
<dbReference type="GO" id="GO:0008483">
    <property type="term" value="F:transaminase activity"/>
    <property type="evidence" value="ECO:0007669"/>
    <property type="project" value="UniProtKB-KW"/>
</dbReference>
<dbReference type="EMBL" id="JAINVV010000001">
    <property type="protein sequence ID" value="MBY8820832.1"/>
    <property type="molecule type" value="Genomic_DNA"/>
</dbReference>
<dbReference type="Proteomes" id="UP000706039">
    <property type="component" value="Unassembled WGS sequence"/>
</dbReference>
<protein>
    <submittedName>
        <fullName evidence="3">Aminotransferase class V-fold PLP-dependent enzyme</fullName>
    </submittedName>
</protein>
<evidence type="ECO:0000313" key="3">
    <source>
        <dbReference type="EMBL" id="MBY8820832.1"/>
    </source>
</evidence>
<evidence type="ECO:0000313" key="4">
    <source>
        <dbReference type="Proteomes" id="UP000706039"/>
    </source>
</evidence>
<dbReference type="RefSeq" id="WP_222987939.1">
    <property type="nucleotide sequence ID" value="NZ_JAINVV010000001.1"/>
</dbReference>
<gene>
    <name evidence="3" type="ORF">K7G82_00925</name>
</gene>
<sequence length="380" mass="41064">MERLGNQRHLFDIPRDVAYLNCAYMSPLLKAVTAAGVAGLSAKARPWEIKPADFFGDSETARGLFATMIGAGGDDVALVPAASYGLAVAAANLPVNAGQTIVMQAEEFPASVLTWRNVARRTGAEIVTVDRPEDGDWTAAIGAAIDERTAVVCISQTHWVCGGLTDLSAISARCKQAGAALVIDGTQSCGAHRFDVGEIDPDFLVAAGYKWLLCPYSTGFLYVAPRHQGGVPLEQGWVVRQRAEDFRNLIDYSETFQDGARRFDVGERSNMALMPAVVVALRQLLDWRIDRIQATLGARTAEIADAMAGIGAIVVPDAHRAPHYLSLRFRQGLPDDLIARLAAQDVHASMRGDRLRVTPHLYNDDADVDRLVSIVRQAVA</sequence>
<dbReference type="InterPro" id="IPR015424">
    <property type="entry name" value="PyrdxlP-dep_Trfase"/>
</dbReference>
<keyword evidence="3" id="KW-0808">Transferase</keyword>
<dbReference type="InterPro" id="IPR015421">
    <property type="entry name" value="PyrdxlP-dep_Trfase_major"/>
</dbReference>
<keyword evidence="4" id="KW-1185">Reference proteome</keyword>
<organism evidence="3 4">
    <name type="scientific">Sphingomonas colocasiae</name>
    <dbReference type="NCBI Taxonomy" id="1848973"/>
    <lineage>
        <taxon>Bacteria</taxon>
        <taxon>Pseudomonadati</taxon>
        <taxon>Pseudomonadota</taxon>
        <taxon>Alphaproteobacteria</taxon>
        <taxon>Sphingomonadales</taxon>
        <taxon>Sphingomonadaceae</taxon>
        <taxon>Sphingomonas</taxon>
    </lineage>
</organism>
<dbReference type="SUPFAM" id="SSF53383">
    <property type="entry name" value="PLP-dependent transferases"/>
    <property type="match status" value="1"/>
</dbReference>
<dbReference type="Pfam" id="PF00266">
    <property type="entry name" value="Aminotran_5"/>
    <property type="match status" value="1"/>
</dbReference>
<name>A0ABS7PK22_9SPHN</name>
<accession>A0ABS7PK22</accession>
<dbReference type="InterPro" id="IPR015422">
    <property type="entry name" value="PyrdxlP-dep_Trfase_small"/>
</dbReference>
<proteinExistence type="predicted"/>
<feature type="domain" description="Aminotransferase class V" evidence="2">
    <location>
        <begin position="59"/>
        <end position="350"/>
    </location>
</feature>
<dbReference type="Gene3D" id="3.90.1150.10">
    <property type="entry name" value="Aspartate Aminotransferase, domain 1"/>
    <property type="match status" value="1"/>
</dbReference>
<reference evidence="3 4" key="1">
    <citation type="submission" date="2021-08" db="EMBL/GenBank/DDBJ databases">
        <authorList>
            <person name="Tuo L."/>
        </authorList>
    </citation>
    <scope>NUCLEOTIDE SEQUENCE [LARGE SCALE GENOMIC DNA]</scope>
    <source>
        <strain evidence="3 4">JCM 31229</strain>
    </source>
</reference>
<dbReference type="Gene3D" id="3.40.640.10">
    <property type="entry name" value="Type I PLP-dependent aspartate aminotransferase-like (Major domain)"/>
    <property type="match status" value="1"/>
</dbReference>
<dbReference type="PANTHER" id="PTHR43586:SF15">
    <property type="entry name" value="BLR3095 PROTEIN"/>
    <property type="match status" value="1"/>
</dbReference>
<comment type="caution">
    <text evidence="3">The sequence shown here is derived from an EMBL/GenBank/DDBJ whole genome shotgun (WGS) entry which is preliminary data.</text>
</comment>